<organism evidence="2 3">
    <name type="scientific">Sharpea azabuensis</name>
    <dbReference type="NCBI Taxonomy" id="322505"/>
    <lineage>
        <taxon>Bacteria</taxon>
        <taxon>Bacillati</taxon>
        <taxon>Bacillota</taxon>
        <taxon>Erysipelotrichia</taxon>
        <taxon>Erysipelotrichales</taxon>
        <taxon>Coprobacillaceae</taxon>
        <taxon>Sharpea</taxon>
    </lineage>
</organism>
<sequence>MQQLQLTDFEKIKPYLDAANYEGYNSNFVTMMMWNHEYHVEYEIHDHFLVMVHNYKGTRYFAMPYCSKEHLKEALDYMKEYARKEKFPFMIEFAVKSFVEDVKEIYGDEFIFQREREQDDYVYEKNMLMNLSGKKMQKRRNHYNNFVKEYPQHEYRSLDINRDFDTILSCLERWEGNKEASESLASEVYGILFLLSSNYLLNIKLGGIYIDDELKAFIIASPLNHSTIQIHVEKADKDIRGLYPAIQKEFLEHEYPDFQYVNREEDMGIEGLRKSKMQLHPCHMVEKCRVFINDSYIRQACSQDKEEIKKLWLDRFEDEDEKTATFYFNKLYHEQYTYVTRFDHHVICALQIHPFQVSGYENSSFILGVSTDIKYEHQGIMKKLMKYVLDHYQGQRIYLQAYHPEIYIPFGFQPSHKHQIIKVNKHFYKDETSNIFISNNNYDYQSMYNKYTERFEEYLIRDKSYYCYINERNQAFGDKILTFLNNGQPVGYMIAHEDEEELRINEFIYDKDLLKDIVVALCQKYDKRIIIETDLQAQIEGKVQEVITMMCNQPSSSNEEIRFINEIY</sequence>
<dbReference type="eggNOG" id="COG4866">
    <property type="taxonomic scope" value="Bacteria"/>
</dbReference>
<dbReference type="InterPro" id="IPR016181">
    <property type="entry name" value="Acyl_CoA_acyltransferase"/>
</dbReference>
<evidence type="ECO:0000259" key="1">
    <source>
        <dbReference type="PROSITE" id="PS51186"/>
    </source>
</evidence>
<reference evidence="3" key="1">
    <citation type="submission" date="2016-10" db="EMBL/GenBank/DDBJ databases">
        <authorList>
            <person name="Varghese N."/>
        </authorList>
    </citation>
    <scope>NUCLEOTIDE SEQUENCE [LARGE SCALE GENOMIC DNA]</scope>
    <source>
        <strain evidence="3">DSM 20406</strain>
    </source>
</reference>
<dbReference type="RefSeq" id="WP_074731077.1">
    <property type="nucleotide sequence ID" value="NZ_FNYK01000001.1"/>
</dbReference>
<dbReference type="Proteomes" id="UP000183028">
    <property type="component" value="Unassembled WGS sequence"/>
</dbReference>
<protein>
    <recommendedName>
        <fullName evidence="1">N-acetyltransferase domain-containing protein</fullName>
    </recommendedName>
</protein>
<dbReference type="Gene3D" id="3.40.630.30">
    <property type="match status" value="3"/>
</dbReference>
<dbReference type="Pfam" id="PF09924">
    <property type="entry name" value="LPG_synthase_C"/>
    <property type="match status" value="1"/>
</dbReference>
<dbReference type="InterPro" id="IPR024320">
    <property type="entry name" value="LPG_synthase_C"/>
</dbReference>
<proteinExistence type="predicted"/>
<dbReference type="eggNOG" id="COG4552">
    <property type="taxonomic scope" value="Bacteria"/>
</dbReference>
<dbReference type="STRING" id="322505.SAMN04487836_101121"/>
<dbReference type="PROSITE" id="PS51186">
    <property type="entry name" value="GNAT"/>
    <property type="match status" value="1"/>
</dbReference>
<name>A0A1H6Q1G0_9FIRM</name>
<keyword evidence="3" id="KW-1185">Reference proteome</keyword>
<dbReference type="EMBL" id="FNYK01000001">
    <property type="protein sequence ID" value="SEI37689.1"/>
    <property type="molecule type" value="Genomic_DNA"/>
</dbReference>
<dbReference type="GO" id="GO:0016747">
    <property type="term" value="F:acyltransferase activity, transferring groups other than amino-acyl groups"/>
    <property type="evidence" value="ECO:0007669"/>
    <property type="project" value="InterPro"/>
</dbReference>
<dbReference type="Pfam" id="PF13527">
    <property type="entry name" value="Acetyltransf_9"/>
    <property type="match status" value="1"/>
</dbReference>
<dbReference type="OrthoDB" id="5319888at2"/>
<accession>A0A1H6Q1G0</accession>
<dbReference type="InterPro" id="IPR000182">
    <property type="entry name" value="GNAT_dom"/>
</dbReference>
<dbReference type="PANTHER" id="PTHR41373">
    <property type="entry name" value="DUF2156 DOMAIN-CONTAINING PROTEIN"/>
    <property type="match status" value="1"/>
</dbReference>
<dbReference type="SUPFAM" id="SSF55729">
    <property type="entry name" value="Acyl-CoA N-acyltransferases (Nat)"/>
    <property type="match status" value="3"/>
</dbReference>
<dbReference type="InterPro" id="IPR016732">
    <property type="entry name" value="UCP018688"/>
</dbReference>
<evidence type="ECO:0000313" key="2">
    <source>
        <dbReference type="EMBL" id="SEI37689.1"/>
    </source>
</evidence>
<gene>
    <name evidence="2" type="ORF">SAMN04487834_100180</name>
</gene>
<dbReference type="PANTHER" id="PTHR41373:SF1">
    <property type="entry name" value="PHOSPHATIDYLGLYCEROL LYSYLTRANSFERASE C-TERMINAL DOMAIN-CONTAINING PROTEIN"/>
    <property type="match status" value="1"/>
</dbReference>
<evidence type="ECO:0000313" key="3">
    <source>
        <dbReference type="Proteomes" id="UP000183028"/>
    </source>
</evidence>
<dbReference type="AlphaFoldDB" id="A0A1H6Q1G0"/>
<feature type="domain" description="N-acetyltransferase" evidence="1">
    <location>
        <begin position="295"/>
        <end position="434"/>
    </location>
</feature>